<keyword evidence="1" id="KW-0479">Metal-binding</keyword>
<dbReference type="Pfam" id="PF12710">
    <property type="entry name" value="HAD"/>
    <property type="match status" value="1"/>
</dbReference>
<gene>
    <name evidence="5" type="ORF">QLQ15_14020</name>
</gene>
<feature type="chain" id="PRO_5045761679" evidence="4">
    <location>
        <begin position="24"/>
        <end position="329"/>
    </location>
</feature>
<evidence type="ECO:0000256" key="3">
    <source>
        <dbReference type="ARBA" id="ARBA00022842"/>
    </source>
</evidence>
<dbReference type="Gene3D" id="3.40.50.1000">
    <property type="entry name" value="HAD superfamily/HAD-like"/>
    <property type="match status" value="1"/>
</dbReference>
<protein>
    <submittedName>
        <fullName evidence="5">HAD family hydrolase</fullName>
        <ecNumber evidence="5">3.1.3.-</ecNumber>
    </submittedName>
</protein>
<evidence type="ECO:0000256" key="4">
    <source>
        <dbReference type="SAM" id="SignalP"/>
    </source>
</evidence>
<dbReference type="EC" id="3.1.3.-" evidence="5"/>
<dbReference type="PROSITE" id="PS51257">
    <property type="entry name" value="PROKAR_LIPOPROTEIN"/>
    <property type="match status" value="1"/>
</dbReference>
<dbReference type="InterPro" id="IPR050582">
    <property type="entry name" value="HAD-like_SerB"/>
</dbReference>
<feature type="signal peptide" evidence="4">
    <location>
        <begin position="1"/>
        <end position="23"/>
    </location>
</feature>
<sequence length="329" mass="36110">MRRAIEGVVLGVVLACAWAQACAADALPSWRDGPSRQAIVAFVQKVTTEGGADFVAPPDRIATFDMDGTLWAEQPDYGQAMFMLDRIRALAPQHPDWATTEPYKSAIAGDAKGLAAAGEAGLAKLLIETHTGMTTEDFDRTVSEWISTARNPKTGKRYVDMTYQPMIELMDYLRANGFRTYIVSGSGQEFMRPWAQATFGVPPEQVIGSLGELKYELRGDTPVLVKGPKLVHIDDGPGKPASIAYFIGKRPIFAFGNSDGDLQMLQWTAAGDGPRFAGLVHHTDGKREFAYDRASHIGKLDKALDEATRRQWTVVDMAKEWNTIYPPAK</sequence>
<evidence type="ECO:0000313" key="6">
    <source>
        <dbReference type="Proteomes" id="UP001321580"/>
    </source>
</evidence>
<keyword evidence="3" id="KW-0460">Magnesium</keyword>
<reference evidence="5 6" key="1">
    <citation type="submission" date="2023-05" db="EMBL/GenBank/DDBJ databases">
        <title>Lysobacter sp. strain LF1 Genome sequencing and assembly.</title>
        <authorList>
            <person name="Jung Y."/>
        </authorList>
    </citation>
    <scope>NUCLEOTIDE SEQUENCE [LARGE SCALE GENOMIC DNA]</scope>
    <source>
        <strain evidence="5 6">LF1</strain>
    </source>
</reference>
<evidence type="ECO:0000256" key="2">
    <source>
        <dbReference type="ARBA" id="ARBA00022801"/>
    </source>
</evidence>
<dbReference type="InterPro" id="IPR023214">
    <property type="entry name" value="HAD_sf"/>
</dbReference>
<evidence type="ECO:0000256" key="1">
    <source>
        <dbReference type="ARBA" id="ARBA00022723"/>
    </source>
</evidence>
<keyword evidence="6" id="KW-1185">Reference proteome</keyword>
<dbReference type="EMBL" id="JASGBI010000001">
    <property type="protein sequence ID" value="MDI9240026.1"/>
    <property type="molecule type" value="Genomic_DNA"/>
</dbReference>
<dbReference type="RefSeq" id="WP_283213386.1">
    <property type="nucleotide sequence ID" value="NZ_JASGBI010000001.1"/>
</dbReference>
<dbReference type="Proteomes" id="UP001321580">
    <property type="component" value="Unassembled WGS sequence"/>
</dbReference>
<keyword evidence="4" id="KW-0732">Signal</keyword>
<organism evidence="5 6">
    <name type="scientific">Lysobacter stagni</name>
    <dbReference type="NCBI Taxonomy" id="3045172"/>
    <lineage>
        <taxon>Bacteria</taxon>
        <taxon>Pseudomonadati</taxon>
        <taxon>Pseudomonadota</taxon>
        <taxon>Gammaproteobacteria</taxon>
        <taxon>Lysobacterales</taxon>
        <taxon>Lysobacteraceae</taxon>
        <taxon>Lysobacter</taxon>
    </lineage>
</organism>
<dbReference type="SUPFAM" id="SSF56784">
    <property type="entry name" value="HAD-like"/>
    <property type="match status" value="1"/>
</dbReference>
<comment type="caution">
    <text evidence="5">The sequence shown here is derived from an EMBL/GenBank/DDBJ whole genome shotgun (WGS) entry which is preliminary data.</text>
</comment>
<proteinExistence type="predicted"/>
<evidence type="ECO:0000313" key="5">
    <source>
        <dbReference type="EMBL" id="MDI9240026.1"/>
    </source>
</evidence>
<keyword evidence="2 5" id="KW-0378">Hydrolase</keyword>
<name>A0ABT6XIN7_9GAMM</name>
<dbReference type="PANTHER" id="PTHR43344">
    <property type="entry name" value="PHOSPHOSERINE PHOSPHATASE"/>
    <property type="match status" value="1"/>
</dbReference>
<dbReference type="GO" id="GO:0016787">
    <property type="term" value="F:hydrolase activity"/>
    <property type="evidence" value="ECO:0007669"/>
    <property type="project" value="UniProtKB-KW"/>
</dbReference>
<dbReference type="PANTHER" id="PTHR43344:SF13">
    <property type="entry name" value="PHOSPHATASE RV3661-RELATED"/>
    <property type="match status" value="1"/>
</dbReference>
<accession>A0ABT6XIN7</accession>
<dbReference type="InterPro" id="IPR036412">
    <property type="entry name" value="HAD-like_sf"/>
</dbReference>